<evidence type="ECO:0000313" key="3">
    <source>
        <dbReference type="Proteomes" id="UP000183529"/>
    </source>
</evidence>
<evidence type="ECO:0000256" key="1">
    <source>
        <dbReference type="SAM" id="MobiDB-lite"/>
    </source>
</evidence>
<sequence>MPCFYRASSKRARLPRSQLRGIKRGKRLKDARILPLTDSCDQAMRGQGVDCNRKRTGINAAVLIMGCSMMAQVACAITETRTHPGVKTHSVEAHHVQQSRHSMDTARSHEHRRPAHLRHLGRAKHEEHAEYEERAKHTRVVTANLGGRRYFHRVRFHKHSGHHVEGHHVQRVSTVQEQWATQTQHAPTWVLPQVCEQVLNYTGACQPAVLESLRVLGLQVPNVEDRGQMAQHLQSMLDREGLEQVQAQCQSVLLEDQRKINGLQTLLARAHVVASDDCSQQIQNLAAQAAAGQGASASVATGASDVAQAHAGVSGE</sequence>
<name>A0AAQ1GFK7_9BURK</name>
<organism evidence="2 3">
    <name type="scientific">Paraburkholderia tropica</name>
    <dbReference type="NCBI Taxonomy" id="92647"/>
    <lineage>
        <taxon>Bacteria</taxon>
        <taxon>Pseudomonadati</taxon>
        <taxon>Pseudomonadota</taxon>
        <taxon>Betaproteobacteria</taxon>
        <taxon>Burkholderiales</taxon>
        <taxon>Burkholderiaceae</taxon>
        <taxon>Paraburkholderia</taxon>
    </lineage>
</organism>
<evidence type="ECO:0000313" key="2">
    <source>
        <dbReference type="EMBL" id="SEJ68091.1"/>
    </source>
</evidence>
<comment type="caution">
    <text evidence="2">The sequence shown here is derived from an EMBL/GenBank/DDBJ whole genome shotgun (WGS) entry which is preliminary data.</text>
</comment>
<reference evidence="2 3" key="1">
    <citation type="submission" date="2016-10" db="EMBL/GenBank/DDBJ databases">
        <authorList>
            <person name="Varghese N."/>
            <person name="Submissions S."/>
        </authorList>
    </citation>
    <scope>NUCLEOTIDE SEQUENCE [LARGE SCALE GENOMIC DNA]</scope>
    <source>
        <strain evidence="2 3">LMG 22274</strain>
    </source>
</reference>
<feature type="compositionally biased region" description="Basic and acidic residues" evidence="1">
    <location>
        <begin position="92"/>
        <end position="108"/>
    </location>
</feature>
<proteinExistence type="predicted"/>
<dbReference type="Proteomes" id="UP000183529">
    <property type="component" value="Unassembled WGS sequence"/>
</dbReference>
<gene>
    <name evidence="2" type="ORF">SAMN05216550_107148</name>
</gene>
<dbReference type="AlphaFoldDB" id="A0AAQ1GFK7"/>
<protein>
    <submittedName>
        <fullName evidence="2">Uncharacterized protein</fullName>
    </submittedName>
</protein>
<accession>A0AAQ1GFK7</accession>
<feature type="region of interest" description="Disordered" evidence="1">
    <location>
        <begin position="92"/>
        <end position="113"/>
    </location>
</feature>
<dbReference type="EMBL" id="FNZM01000007">
    <property type="protein sequence ID" value="SEJ68091.1"/>
    <property type="molecule type" value="Genomic_DNA"/>
</dbReference>